<reference evidence="2" key="1">
    <citation type="submission" date="2021-06" db="EMBL/GenBank/DDBJ databases">
        <authorList>
            <person name="Kallberg Y."/>
            <person name="Tangrot J."/>
            <person name="Rosling A."/>
        </authorList>
    </citation>
    <scope>NUCLEOTIDE SEQUENCE</scope>
    <source>
        <strain evidence="2">FL130A</strain>
    </source>
</reference>
<name>A0A9N9DLU2_9GLOM</name>
<dbReference type="SUPFAM" id="SSF54373">
    <property type="entry name" value="FAD-linked reductases, C-terminal domain"/>
    <property type="match status" value="1"/>
</dbReference>
<dbReference type="Gene3D" id="1.10.10.1620">
    <property type="match status" value="1"/>
</dbReference>
<dbReference type="GO" id="GO:0009063">
    <property type="term" value="P:amino acid catabolic process"/>
    <property type="evidence" value="ECO:0007669"/>
    <property type="project" value="TreeGrafter"/>
</dbReference>
<gene>
    <name evidence="2" type="ORF">ALEPTO_LOCUS9852</name>
</gene>
<comment type="caution">
    <text evidence="2">The sequence shown here is derived from an EMBL/GenBank/DDBJ whole genome shotgun (WGS) entry which is preliminary data.</text>
</comment>
<dbReference type="PANTHER" id="PTHR10742:SF342">
    <property type="entry name" value="AMINE OXIDASE"/>
    <property type="match status" value="1"/>
</dbReference>
<dbReference type="InterPro" id="IPR002937">
    <property type="entry name" value="Amino_oxidase"/>
</dbReference>
<keyword evidence="3" id="KW-1185">Reference proteome</keyword>
<dbReference type="AlphaFoldDB" id="A0A9N9DLU2"/>
<dbReference type="Gene3D" id="3.50.50.60">
    <property type="entry name" value="FAD/NAD(P)-binding domain"/>
    <property type="match status" value="1"/>
</dbReference>
<evidence type="ECO:0000313" key="3">
    <source>
        <dbReference type="Proteomes" id="UP000789508"/>
    </source>
</evidence>
<dbReference type="GO" id="GO:0001716">
    <property type="term" value="F:L-amino-acid oxidase activity"/>
    <property type="evidence" value="ECO:0007669"/>
    <property type="project" value="TreeGrafter"/>
</dbReference>
<dbReference type="EMBL" id="CAJVPS010008773">
    <property type="protein sequence ID" value="CAG8645551.1"/>
    <property type="molecule type" value="Genomic_DNA"/>
</dbReference>
<protein>
    <submittedName>
        <fullName evidence="2">10764_t:CDS:1</fullName>
    </submittedName>
</protein>
<dbReference type="SUPFAM" id="SSF51905">
    <property type="entry name" value="FAD/NAD(P)-binding domain"/>
    <property type="match status" value="1"/>
</dbReference>
<evidence type="ECO:0000313" key="2">
    <source>
        <dbReference type="EMBL" id="CAG8645551.1"/>
    </source>
</evidence>
<sequence length="599" mass="69277">MSWVHASHSTTIHDYRRRIGGGAPPSENSHIRLRYYQKKIPNFSVAPFDRPPRLPINKPTTKPKICIIGAGMSGLFSALLLQKAGIQQITILECQDRVGGRVHTQYFSENKEEKLYGELGAMRLPVASEHQMVFDTIDYLNERIPEDNRINLIDFIFSNENGLYFYNDVRGDDGKIENMAWANDTQNFNKLGFPSTVHPDYKYLLYDAMSGFFRALDLDFESGLESLMKFDQHSVYSFLKEVYFPNLIPSLCQKFDVDDTIAAMEMTESATGLFRLSFVEAVMDAYTFSNDSQKWKTIDYGMQRFPNSFPLAFEHEKHHGNVEIKYKCKVYKLESVDVDGVSKVRVHWEENGNNTNHTFDRVIITCPLGVVRHWDLPGLKNLEESPERDSFYNKKRAIRELNYDNSAKIFLKFRSRFWEKSNIRGGSSTTDLPIRTVIYPSYYDGKDIENPAILLGSYTWANDAAKFAPHLQDNVRLCLKDLKILHGDQIEDLWDKDPKYNRSIYWPNEPTTVGAFALFGPSQYSDLMYPMIKSMYNIHWAGEHTDIHHAWIVGALNSAVRVVQEILVHSDMEEEWENLLKENPLKNWHGHIENENESP</sequence>
<dbReference type="PANTHER" id="PTHR10742">
    <property type="entry name" value="FLAVIN MONOAMINE OXIDASE"/>
    <property type="match status" value="1"/>
</dbReference>
<feature type="domain" description="Amine oxidase" evidence="1">
    <location>
        <begin position="72"/>
        <end position="567"/>
    </location>
</feature>
<dbReference type="Proteomes" id="UP000789508">
    <property type="component" value="Unassembled WGS sequence"/>
</dbReference>
<proteinExistence type="predicted"/>
<organism evidence="2 3">
    <name type="scientific">Ambispora leptoticha</name>
    <dbReference type="NCBI Taxonomy" id="144679"/>
    <lineage>
        <taxon>Eukaryota</taxon>
        <taxon>Fungi</taxon>
        <taxon>Fungi incertae sedis</taxon>
        <taxon>Mucoromycota</taxon>
        <taxon>Glomeromycotina</taxon>
        <taxon>Glomeromycetes</taxon>
        <taxon>Archaeosporales</taxon>
        <taxon>Ambisporaceae</taxon>
        <taxon>Ambispora</taxon>
    </lineage>
</organism>
<accession>A0A9N9DLU2</accession>
<dbReference type="InterPro" id="IPR050281">
    <property type="entry name" value="Flavin_monoamine_oxidase"/>
</dbReference>
<dbReference type="OrthoDB" id="7777654at2759"/>
<dbReference type="Pfam" id="PF01593">
    <property type="entry name" value="Amino_oxidase"/>
    <property type="match status" value="1"/>
</dbReference>
<dbReference type="InterPro" id="IPR036188">
    <property type="entry name" value="FAD/NAD-bd_sf"/>
</dbReference>
<dbReference type="Gene3D" id="3.90.660.10">
    <property type="match status" value="1"/>
</dbReference>
<evidence type="ECO:0000259" key="1">
    <source>
        <dbReference type="Pfam" id="PF01593"/>
    </source>
</evidence>